<evidence type="ECO:0000256" key="2">
    <source>
        <dbReference type="ARBA" id="ARBA00007646"/>
    </source>
</evidence>
<comment type="similarity">
    <text evidence="2">Belongs to the TAF9 family.</text>
</comment>
<dbReference type="InterPro" id="IPR003162">
    <property type="entry name" value="TFIID-31"/>
</dbReference>
<evidence type="ECO:0000256" key="1">
    <source>
        <dbReference type="ARBA" id="ARBA00004123"/>
    </source>
</evidence>
<dbReference type="CDD" id="cd07979">
    <property type="entry name" value="HFD_TAF9"/>
    <property type="match status" value="1"/>
</dbReference>
<feature type="non-terminal residue" evidence="7">
    <location>
        <position position="71"/>
    </location>
</feature>
<dbReference type="Pfam" id="PF02291">
    <property type="entry name" value="TFIID-31kDa"/>
    <property type="match status" value="1"/>
</dbReference>
<dbReference type="PANTHER" id="PTHR48068:SF4">
    <property type="entry name" value="TATA-BOX BINDING PROTEIN ASSOCIATED FACTOR 9"/>
    <property type="match status" value="1"/>
</dbReference>
<keyword evidence="4" id="KW-0804">Transcription</keyword>
<sequence>MRTNSLLTHHFDCISTFLLLVPCIQGYVSEVLENAKVYSEHASKNKVDVDDVRLAIQSKVNFSFTGPPPRE</sequence>
<dbReference type="GO" id="GO:0003713">
    <property type="term" value="F:transcription coactivator activity"/>
    <property type="evidence" value="ECO:0007669"/>
    <property type="project" value="TreeGrafter"/>
</dbReference>
<dbReference type="GeneID" id="25916951"/>
<keyword evidence="8" id="KW-1185">Reference proteome</keyword>
<accession>A0A0L0F318</accession>
<evidence type="ECO:0000256" key="3">
    <source>
        <dbReference type="ARBA" id="ARBA00023015"/>
    </source>
</evidence>
<dbReference type="Proteomes" id="UP000054560">
    <property type="component" value="Unassembled WGS sequence"/>
</dbReference>
<dbReference type="eggNOG" id="KOG3334">
    <property type="taxonomic scope" value="Eukaryota"/>
</dbReference>
<evidence type="ECO:0000256" key="4">
    <source>
        <dbReference type="ARBA" id="ARBA00023163"/>
    </source>
</evidence>
<evidence type="ECO:0008006" key="9">
    <source>
        <dbReference type="Google" id="ProtNLM"/>
    </source>
</evidence>
<feature type="signal peptide" evidence="6">
    <location>
        <begin position="1"/>
        <end position="26"/>
    </location>
</feature>
<keyword evidence="5" id="KW-0539">Nucleus</keyword>
<dbReference type="AlphaFoldDB" id="A0A0L0F318"/>
<keyword evidence="3" id="KW-0805">Transcription regulation</keyword>
<dbReference type="GO" id="GO:0046982">
    <property type="term" value="F:protein heterodimerization activity"/>
    <property type="evidence" value="ECO:0007669"/>
    <property type="project" value="InterPro"/>
</dbReference>
<name>A0A0L0F318_9EUKA</name>
<comment type="subcellular location">
    <subcellularLocation>
        <location evidence="1">Nucleus</location>
    </subcellularLocation>
</comment>
<dbReference type="STRING" id="667725.A0A0L0F318"/>
<evidence type="ECO:0000256" key="6">
    <source>
        <dbReference type="SAM" id="SignalP"/>
    </source>
</evidence>
<dbReference type="EMBL" id="KQ249692">
    <property type="protein sequence ID" value="KNC71021.1"/>
    <property type="molecule type" value="Genomic_DNA"/>
</dbReference>
<dbReference type="GO" id="GO:0051123">
    <property type="term" value="P:RNA polymerase II preinitiation complex assembly"/>
    <property type="evidence" value="ECO:0007669"/>
    <property type="project" value="TreeGrafter"/>
</dbReference>
<dbReference type="InterPro" id="IPR051431">
    <property type="entry name" value="TFIID_subunit_9"/>
</dbReference>
<feature type="chain" id="PRO_5005538349" description="Transcription initiation factor TFIID subunit 12 domain-containing protein" evidence="6">
    <location>
        <begin position="27"/>
        <end position="71"/>
    </location>
</feature>
<dbReference type="GO" id="GO:0016251">
    <property type="term" value="F:RNA polymerase II general transcription initiation factor activity"/>
    <property type="evidence" value="ECO:0007669"/>
    <property type="project" value="TreeGrafter"/>
</dbReference>
<dbReference type="OrthoDB" id="341924at2759"/>
<dbReference type="Gene3D" id="1.10.20.10">
    <property type="entry name" value="Histone, subunit A"/>
    <property type="match status" value="1"/>
</dbReference>
<protein>
    <recommendedName>
        <fullName evidence="9">Transcription initiation factor TFIID subunit 12 domain-containing protein</fullName>
    </recommendedName>
</protein>
<keyword evidence="6" id="KW-0732">Signal</keyword>
<evidence type="ECO:0000256" key="5">
    <source>
        <dbReference type="ARBA" id="ARBA00023242"/>
    </source>
</evidence>
<dbReference type="RefSeq" id="XP_014144923.1">
    <property type="nucleotide sequence ID" value="XM_014289448.1"/>
</dbReference>
<evidence type="ECO:0000313" key="8">
    <source>
        <dbReference type="Proteomes" id="UP000054560"/>
    </source>
</evidence>
<dbReference type="SUPFAM" id="SSF47113">
    <property type="entry name" value="Histone-fold"/>
    <property type="match status" value="1"/>
</dbReference>
<proteinExistence type="inferred from homology"/>
<dbReference type="InterPro" id="IPR009072">
    <property type="entry name" value="Histone-fold"/>
</dbReference>
<evidence type="ECO:0000313" key="7">
    <source>
        <dbReference type="EMBL" id="KNC71021.1"/>
    </source>
</evidence>
<reference evidence="7 8" key="1">
    <citation type="submission" date="2011-02" db="EMBL/GenBank/DDBJ databases">
        <title>The Genome Sequence of Sphaeroforma arctica JP610.</title>
        <authorList>
            <consortium name="The Broad Institute Genome Sequencing Platform"/>
            <person name="Russ C."/>
            <person name="Cuomo C."/>
            <person name="Young S.K."/>
            <person name="Zeng Q."/>
            <person name="Gargeya S."/>
            <person name="Alvarado L."/>
            <person name="Berlin A."/>
            <person name="Chapman S.B."/>
            <person name="Chen Z."/>
            <person name="Freedman E."/>
            <person name="Gellesch M."/>
            <person name="Goldberg J."/>
            <person name="Griggs A."/>
            <person name="Gujja S."/>
            <person name="Heilman E."/>
            <person name="Heiman D."/>
            <person name="Howarth C."/>
            <person name="Mehta T."/>
            <person name="Neiman D."/>
            <person name="Pearson M."/>
            <person name="Roberts A."/>
            <person name="Saif S."/>
            <person name="Shea T."/>
            <person name="Shenoy N."/>
            <person name="Sisk P."/>
            <person name="Stolte C."/>
            <person name="Sykes S."/>
            <person name="White J."/>
            <person name="Yandava C."/>
            <person name="Burger G."/>
            <person name="Gray M.W."/>
            <person name="Holland P.W.H."/>
            <person name="King N."/>
            <person name="Lang F.B.F."/>
            <person name="Roger A.J."/>
            <person name="Ruiz-Trillo I."/>
            <person name="Haas B."/>
            <person name="Nusbaum C."/>
            <person name="Birren B."/>
        </authorList>
    </citation>
    <scope>NUCLEOTIDE SEQUENCE [LARGE SCALE GENOMIC DNA]</scope>
    <source>
        <strain evidence="7 8">JP610</strain>
    </source>
</reference>
<gene>
    <name evidence="7" type="ORF">SARC_16447</name>
</gene>
<organism evidence="7 8">
    <name type="scientific">Sphaeroforma arctica JP610</name>
    <dbReference type="NCBI Taxonomy" id="667725"/>
    <lineage>
        <taxon>Eukaryota</taxon>
        <taxon>Ichthyosporea</taxon>
        <taxon>Ichthyophonida</taxon>
        <taxon>Sphaeroforma</taxon>
    </lineage>
</organism>
<dbReference type="GO" id="GO:0000124">
    <property type="term" value="C:SAGA complex"/>
    <property type="evidence" value="ECO:0007669"/>
    <property type="project" value="TreeGrafter"/>
</dbReference>
<dbReference type="PANTHER" id="PTHR48068">
    <property type="entry name" value="TAF9 RNA POLYMERASE II, TATA BOX-BINDING PROTEIN (TBP)-ASSOCIATED FACTOR"/>
    <property type="match status" value="1"/>
</dbReference>
<dbReference type="GO" id="GO:0005669">
    <property type="term" value="C:transcription factor TFIID complex"/>
    <property type="evidence" value="ECO:0007669"/>
    <property type="project" value="TreeGrafter"/>
</dbReference>